<reference evidence="1" key="1">
    <citation type="submission" date="2014-05" db="EMBL/GenBank/DDBJ databases">
        <authorList>
            <person name="Chronopoulou M."/>
        </authorList>
    </citation>
    <scope>NUCLEOTIDE SEQUENCE</scope>
    <source>
        <tissue evidence="1">Whole organism</tissue>
    </source>
</reference>
<protein>
    <submittedName>
        <fullName evidence="1">Uncharacterized protein</fullName>
    </submittedName>
</protein>
<evidence type="ECO:0000313" key="1">
    <source>
        <dbReference type="EMBL" id="CDW20984.1"/>
    </source>
</evidence>
<name>A0A0K2T4I1_LEPSM</name>
<proteinExistence type="predicted"/>
<organism evidence="1">
    <name type="scientific">Lepeophtheirus salmonis</name>
    <name type="common">Salmon louse</name>
    <name type="synonym">Caligus salmonis</name>
    <dbReference type="NCBI Taxonomy" id="72036"/>
    <lineage>
        <taxon>Eukaryota</taxon>
        <taxon>Metazoa</taxon>
        <taxon>Ecdysozoa</taxon>
        <taxon>Arthropoda</taxon>
        <taxon>Crustacea</taxon>
        <taxon>Multicrustacea</taxon>
        <taxon>Hexanauplia</taxon>
        <taxon>Copepoda</taxon>
        <taxon>Siphonostomatoida</taxon>
        <taxon>Caligidae</taxon>
        <taxon>Lepeophtheirus</taxon>
    </lineage>
</organism>
<dbReference type="EMBL" id="HACA01003623">
    <property type="protein sequence ID" value="CDW20984.1"/>
    <property type="molecule type" value="Transcribed_RNA"/>
</dbReference>
<sequence length="80" mass="9460">MTCDSTWNFSLRMFPLHSLMMCRKLQECNRHSEIFGGYGLKISVERMRHLLEFKCGLSTCLNKDFEDYLSVNKSCRSTFH</sequence>
<dbReference type="AlphaFoldDB" id="A0A0K2T4I1"/>
<accession>A0A0K2T4I1</accession>